<evidence type="ECO:0000256" key="1">
    <source>
        <dbReference type="SAM" id="Phobius"/>
    </source>
</evidence>
<dbReference type="InParanoid" id="W7XE96"/>
<organism evidence="2 3">
    <name type="scientific">Tetrahymena thermophila (strain SB210)</name>
    <dbReference type="NCBI Taxonomy" id="312017"/>
    <lineage>
        <taxon>Eukaryota</taxon>
        <taxon>Sar</taxon>
        <taxon>Alveolata</taxon>
        <taxon>Ciliophora</taxon>
        <taxon>Intramacronucleata</taxon>
        <taxon>Oligohymenophorea</taxon>
        <taxon>Hymenostomatida</taxon>
        <taxon>Tetrahymenina</taxon>
        <taxon>Tetrahymenidae</taxon>
        <taxon>Tetrahymena</taxon>
    </lineage>
</organism>
<protein>
    <submittedName>
        <fullName evidence="2">Transmembrane protein, putative</fullName>
    </submittedName>
</protein>
<reference evidence="3" key="1">
    <citation type="journal article" date="2006" name="PLoS Biol.">
        <title>Macronuclear genome sequence of the ciliate Tetrahymena thermophila, a model eukaryote.</title>
        <authorList>
            <person name="Eisen J.A."/>
            <person name="Coyne R.S."/>
            <person name="Wu M."/>
            <person name="Wu D."/>
            <person name="Thiagarajan M."/>
            <person name="Wortman J.R."/>
            <person name="Badger J.H."/>
            <person name="Ren Q."/>
            <person name="Amedeo P."/>
            <person name="Jones K.M."/>
            <person name="Tallon L.J."/>
            <person name="Delcher A.L."/>
            <person name="Salzberg S.L."/>
            <person name="Silva J.C."/>
            <person name="Haas B.J."/>
            <person name="Majoros W.H."/>
            <person name="Farzad M."/>
            <person name="Carlton J.M."/>
            <person name="Smith R.K. Jr."/>
            <person name="Garg J."/>
            <person name="Pearlman R.E."/>
            <person name="Karrer K.M."/>
            <person name="Sun L."/>
            <person name="Manning G."/>
            <person name="Elde N.C."/>
            <person name="Turkewitz A.P."/>
            <person name="Asai D.J."/>
            <person name="Wilkes D.E."/>
            <person name="Wang Y."/>
            <person name="Cai H."/>
            <person name="Collins K."/>
            <person name="Stewart B.A."/>
            <person name="Lee S.R."/>
            <person name="Wilamowska K."/>
            <person name="Weinberg Z."/>
            <person name="Ruzzo W.L."/>
            <person name="Wloga D."/>
            <person name="Gaertig J."/>
            <person name="Frankel J."/>
            <person name="Tsao C.-C."/>
            <person name="Gorovsky M.A."/>
            <person name="Keeling P.J."/>
            <person name="Waller R.F."/>
            <person name="Patron N.J."/>
            <person name="Cherry J.M."/>
            <person name="Stover N.A."/>
            <person name="Krieger C.J."/>
            <person name="del Toro C."/>
            <person name="Ryder H.F."/>
            <person name="Williamson S.C."/>
            <person name="Barbeau R.A."/>
            <person name="Hamilton E.P."/>
            <person name="Orias E."/>
        </authorList>
    </citation>
    <scope>NUCLEOTIDE SEQUENCE [LARGE SCALE GENOMIC DNA]</scope>
    <source>
        <strain evidence="3">SB210</strain>
    </source>
</reference>
<dbReference type="Proteomes" id="UP000009168">
    <property type="component" value="Unassembled WGS sequence"/>
</dbReference>
<dbReference type="InterPro" id="IPR032675">
    <property type="entry name" value="LRR_dom_sf"/>
</dbReference>
<evidence type="ECO:0000313" key="3">
    <source>
        <dbReference type="Proteomes" id="UP000009168"/>
    </source>
</evidence>
<accession>W7XE96</accession>
<dbReference type="GeneID" id="24436928"/>
<keyword evidence="1" id="KW-0472">Membrane</keyword>
<evidence type="ECO:0000313" key="2">
    <source>
        <dbReference type="EMBL" id="EWS74888.1"/>
    </source>
</evidence>
<gene>
    <name evidence="2" type="ORF">TTHERM_000037129</name>
</gene>
<feature type="transmembrane region" description="Helical" evidence="1">
    <location>
        <begin position="271"/>
        <end position="295"/>
    </location>
</feature>
<keyword evidence="1" id="KW-1133">Transmembrane helix</keyword>
<dbReference type="AlphaFoldDB" id="W7XE96"/>
<dbReference type="KEGG" id="tet:TTHERM_000037129"/>
<dbReference type="SUPFAM" id="SSF52047">
    <property type="entry name" value="RNI-like"/>
    <property type="match status" value="1"/>
</dbReference>
<name>W7XE96_TETTS</name>
<dbReference type="EMBL" id="GG662720">
    <property type="protein sequence ID" value="EWS74888.1"/>
    <property type="molecule type" value="Genomic_DNA"/>
</dbReference>
<proteinExistence type="predicted"/>
<keyword evidence="3" id="KW-1185">Reference proteome</keyword>
<dbReference type="Gene3D" id="3.80.10.10">
    <property type="entry name" value="Ribonuclease Inhibitor"/>
    <property type="match status" value="1"/>
</dbReference>
<sequence>MSILGSNLAKCSNLSYFYLYLQNQVSIGSDVMKYLGHEIAKYPKLKELYLDLSQNNFEENQQQNHDSGDQLNNSLKNLTILLNQNNIMKNIAQSLDFSFKQFTDLLSLKIELKSNQIEDEFFIQLTSQLATQTKLQTLILSLERNNIKASLSQNLGNGLANLKCLSTLDINLSENGLGGNDIFGQLQLAKLTNLTNLKLNLMHNNIGENGTKALATYDNNIQDSAFELAQSLTNCSNLSNLTLWLGDNDVEKNMNKLYQLYALIQKIVHSLNFLCFNIMIDIIMIVCILVYKLILVWQTVCQKQKNQQNMIFILNDLV</sequence>
<dbReference type="RefSeq" id="XP_012652601.1">
    <property type="nucleotide sequence ID" value="XM_012797147.1"/>
</dbReference>
<keyword evidence="1 2" id="KW-0812">Transmembrane</keyword>